<dbReference type="Proteomes" id="UP000076727">
    <property type="component" value="Unassembled WGS sequence"/>
</dbReference>
<evidence type="ECO:0000313" key="9">
    <source>
        <dbReference type="EMBL" id="KZT68406.1"/>
    </source>
</evidence>
<dbReference type="SUPFAM" id="SSF57850">
    <property type="entry name" value="RING/U-box"/>
    <property type="match status" value="1"/>
</dbReference>
<dbReference type="InterPro" id="IPR001841">
    <property type="entry name" value="Znf_RING"/>
</dbReference>
<dbReference type="PANTHER" id="PTHR24379">
    <property type="entry name" value="KRAB AND ZINC FINGER DOMAIN-CONTAINING"/>
    <property type="match status" value="1"/>
</dbReference>
<dbReference type="PROSITE" id="PS00518">
    <property type="entry name" value="ZF_RING_1"/>
    <property type="match status" value="1"/>
</dbReference>
<proteinExistence type="predicted"/>
<evidence type="ECO:0000256" key="2">
    <source>
        <dbReference type="ARBA" id="ARBA00022737"/>
    </source>
</evidence>
<feature type="domain" description="RING-type" evidence="7">
    <location>
        <begin position="620"/>
        <end position="659"/>
    </location>
</feature>
<evidence type="ECO:0000259" key="8">
    <source>
        <dbReference type="PROSITE" id="PS50157"/>
    </source>
</evidence>
<feature type="region of interest" description="Disordered" evidence="6">
    <location>
        <begin position="348"/>
        <end position="411"/>
    </location>
</feature>
<evidence type="ECO:0000313" key="10">
    <source>
        <dbReference type="Proteomes" id="UP000076727"/>
    </source>
</evidence>
<feature type="domain" description="C2H2-type" evidence="8">
    <location>
        <begin position="242"/>
        <end position="266"/>
    </location>
</feature>
<dbReference type="STRING" id="1314783.A0A165PMW7"/>
<dbReference type="EMBL" id="KV429067">
    <property type="protein sequence ID" value="KZT68406.1"/>
    <property type="molecule type" value="Genomic_DNA"/>
</dbReference>
<dbReference type="PROSITE" id="PS50089">
    <property type="entry name" value="ZF_RING_2"/>
    <property type="match status" value="1"/>
</dbReference>
<dbReference type="PROSITE" id="PS50157">
    <property type="entry name" value="ZINC_FINGER_C2H2_2"/>
    <property type="match status" value="2"/>
</dbReference>
<gene>
    <name evidence="9" type="ORF">DAEQUDRAFT_727984</name>
</gene>
<dbReference type="InterPro" id="IPR013087">
    <property type="entry name" value="Znf_C2H2_type"/>
</dbReference>
<dbReference type="Gene3D" id="3.30.40.10">
    <property type="entry name" value="Zinc/RING finger domain, C3HC4 (zinc finger)"/>
    <property type="match status" value="1"/>
</dbReference>
<keyword evidence="10" id="KW-1185">Reference proteome</keyword>
<feature type="region of interest" description="Disordered" evidence="6">
    <location>
        <begin position="584"/>
        <end position="610"/>
    </location>
</feature>
<evidence type="ECO:0000256" key="5">
    <source>
        <dbReference type="PROSITE-ProRule" id="PRU00042"/>
    </source>
</evidence>
<dbReference type="Gene3D" id="3.30.160.60">
    <property type="entry name" value="Classic Zinc Finger"/>
    <property type="match status" value="1"/>
</dbReference>
<feature type="compositionally biased region" description="Low complexity" evidence="6">
    <location>
        <begin position="584"/>
        <end position="594"/>
    </location>
</feature>
<reference evidence="9 10" key="1">
    <citation type="journal article" date="2016" name="Mol. Biol. Evol.">
        <title>Comparative Genomics of Early-Diverging Mushroom-Forming Fungi Provides Insights into the Origins of Lignocellulose Decay Capabilities.</title>
        <authorList>
            <person name="Nagy L.G."/>
            <person name="Riley R."/>
            <person name="Tritt A."/>
            <person name="Adam C."/>
            <person name="Daum C."/>
            <person name="Floudas D."/>
            <person name="Sun H."/>
            <person name="Yadav J.S."/>
            <person name="Pangilinan J."/>
            <person name="Larsson K.H."/>
            <person name="Matsuura K."/>
            <person name="Barry K."/>
            <person name="Labutti K."/>
            <person name="Kuo R."/>
            <person name="Ohm R.A."/>
            <person name="Bhattacharya S.S."/>
            <person name="Shirouzu T."/>
            <person name="Yoshinaga Y."/>
            <person name="Martin F.M."/>
            <person name="Grigoriev I.V."/>
            <person name="Hibbett D.S."/>
        </authorList>
    </citation>
    <scope>NUCLEOTIDE SEQUENCE [LARGE SCALE GENOMIC DNA]</scope>
    <source>
        <strain evidence="9 10">L-15889</strain>
    </source>
</reference>
<keyword evidence="4" id="KW-0862">Zinc</keyword>
<dbReference type="AlphaFoldDB" id="A0A165PMW7"/>
<evidence type="ECO:0000256" key="4">
    <source>
        <dbReference type="ARBA" id="ARBA00022833"/>
    </source>
</evidence>
<evidence type="ECO:0000256" key="1">
    <source>
        <dbReference type="ARBA" id="ARBA00022723"/>
    </source>
</evidence>
<protein>
    <recommendedName>
        <fullName evidence="11">RING-type domain-containing protein</fullName>
    </recommendedName>
</protein>
<feature type="compositionally biased region" description="Polar residues" evidence="6">
    <location>
        <begin position="379"/>
        <end position="388"/>
    </location>
</feature>
<keyword evidence="2" id="KW-0677">Repeat</keyword>
<dbReference type="PANTHER" id="PTHR24379:SF121">
    <property type="entry name" value="C2H2-TYPE DOMAIN-CONTAINING PROTEIN"/>
    <property type="match status" value="1"/>
</dbReference>
<organism evidence="9 10">
    <name type="scientific">Daedalea quercina L-15889</name>
    <dbReference type="NCBI Taxonomy" id="1314783"/>
    <lineage>
        <taxon>Eukaryota</taxon>
        <taxon>Fungi</taxon>
        <taxon>Dikarya</taxon>
        <taxon>Basidiomycota</taxon>
        <taxon>Agaricomycotina</taxon>
        <taxon>Agaricomycetes</taxon>
        <taxon>Polyporales</taxon>
        <taxon>Fomitopsis</taxon>
    </lineage>
</organism>
<dbReference type="InterPro" id="IPR013083">
    <property type="entry name" value="Znf_RING/FYVE/PHD"/>
</dbReference>
<keyword evidence="1" id="KW-0479">Metal-binding</keyword>
<accession>A0A165PMW7</accession>
<feature type="compositionally biased region" description="Polar residues" evidence="6">
    <location>
        <begin position="348"/>
        <end position="358"/>
    </location>
</feature>
<sequence>MSSGLPTLKTPKGMKPRWHCDICNIGFSKKKMQLEHNLKTPHHPCCTICSIGLSNQDRCQKHMTKVHPVLPNQSVPSLSSITPSNISPTAGATATPEIVRAAWGGLSPEATTKLPVPASGTPARLAARMSGALMDAAATSGPAHPTSVTVPQVAATTDAPSLATQWKCMVCDISFTTGSEVTAHYNTSFIHPSCSKCGQGLQDKTELARHFRTVHDADLCVCGVTVNLNDLPAHYQASPSHPKCSRCGGAFRDAAELLEHENAAHAEHCVLCDQWYSTRQLLSQHFYESFIHPHCFECKMGFAGEEEYLAHLNVTHNPSMPFQPVSKGMTESVRILVTPNQTASQLLASTRSPDSVSPSALKRRILPLPSRMKSKDSTESMNAVSSISEGKAVTTRDQENVGPSRPGKESDVTRSVVNIAIQTDPYEEVEEHVSDTYEYIHSGHDSVTSHFTEVDPNSDVLSAISYVSSPVSAVVQVPSALNDGENLASEFDVAGTIEADGPRESPSARYPAAPLSNACTFGRSTRASSSSITDVQSTSASSSCRATSASLSVLDVSNVPSINTQPKSTSAPPKIEEEVVSTISTTTPSATMTTERPVAASASPANTVNQSKPTALSWHCRSCGKDPCEDPTATQCGHIFCRCCIVREIAERLECPVCHKMFLLKLQVLR</sequence>
<feature type="domain" description="C2H2-type" evidence="8">
    <location>
        <begin position="192"/>
        <end position="218"/>
    </location>
</feature>
<name>A0A165PMW7_9APHY</name>
<evidence type="ECO:0000256" key="3">
    <source>
        <dbReference type="ARBA" id="ARBA00022771"/>
    </source>
</evidence>
<keyword evidence="3 5" id="KW-0863">Zinc-finger</keyword>
<dbReference type="SMART" id="SM00355">
    <property type="entry name" value="ZnF_C2H2"/>
    <property type="match status" value="7"/>
</dbReference>
<dbReference type="OrthoDB" id="6333297at2759"/>
<evidence type="ECO:0008006" key="11">
    <source>
        <dbReference type="Google" id="ProtNLM"/>
    </source>
</evidence>
<dbReference type="InterPro" id="IPR017907">
    <property type="entry name" value="Znf_RING_CS"/>
</dbReference>
<evidence type="ECO:0000259" key="7">
    <source>
        <dbReference type="PROSITE" id="PS50089"/>
    </source>
</evidence>
<dbReference type="GO" id="GO:0008270">
    <property type="term" value="F:zinc ion binding"/>
    <property type="evidence" value="ECO:0007669"/>
    <property type="project" value="UniProtKB-KW"/>
</dbReference>
<evidence type="ECO:0000256" key="6">
    <source>
        <dbReference type="SAM" id="MobiDB-lite"/>
    </source>
</evidence>
<dbReference type="PROSITE" id="PS00028">
    <property type="entry name" value="ZINC_FINGER_C2H2_1"/>
    <property type="match status" value="3"/>
</dbReference>